<dbReference type="OrthoDB" id="9799672at2"/>
<dbReference type="Gene3D" id="3.40.50.150">
    <property type="entry name" value="Vaccinia Virus protein VP39"/>
    <property type="match status" value="1"/>
</dbReference>
<dbReference type="STRING" id="1236220.SAMN04488112_10140"/>
<organism evidence="4 5">
    <name type="scientific">Melghirimyces thermohalophilus</name>
    <dbReference type="NCBI Taxonomy" id="1236220"/>
    <lineage>
        <taxon>Bacteria</taxon>
        <taxon>Bacillati</taxon>
        <taxon>Bacillota</taxon>
        <taxon>Bacilli</taxon>
        <taxon>Bacillales</taxon>
        <taxon>Thermoactinomycetaceae</taxon>
        <taxon>Melghirimyces</taxon>
    </lineage>
</organism>
<dbReference type="CDD" id="cd02440">
    <property type="entry name" value="AdoMet_MTases"/>
    <property type="match status" value="1"/>
</dbReference>
<dbReference type="InterPro" id="IPR029063">
    <property type="entry name" value="SAM-dependent_MTases_sf"/>
</dbReference>
<protein>
    <submittedName>
        <fullName evidence="4">Predicted O-methyltransferase YrrM</fullName>
    </submittedName>
</protein>
<evidence type="ECO:0000313" key="5">
    <source>
        <dbReference type="Proteomes" id="UP000199387"/>
    </source>
</evidence>
<dbReference type="EMBL" id="FMZA01000001">
    <property type="protein sequence ID" value="SDB94830.1"/>
    <property type="molecule type" value="Genomic_DNA"/>
</dbReference>
<dbReference type="GO" id="GO:0032259">
    <property type="term" value="P:methylation"/>
    <property type="evidence" value="ECO:0007669"/>
    <property type="project" value="UniProtKB-KW"/>
</dbReference>
<reference evidence="4 5" key="1">
    <citation type="submission" date="2016-10" db="EMBL/GenBank/DDBJ databases">
        <authorList>
            <person name="de Groot N.N."/>
        </authorList>
    </citation>
    <scope>NUCLEOTIDE SEQUENCE [LARGE SCALE GENOMIC DNA]</scope>
    <source>
        <strain evidence="4 5">DSM 45514</strain>
    </source>
</reference>
<dbReference type="RefSeq" id="WP_091565237.1">
    <property type="nucleotide sequence ID" value="NZ_FMZA01000001.1"/>
</dbReference>
<keyword evidence="5" id="KW-1185">Reference proteome</keyword>
<name>A0A1G6HKP9_9BACL</name>
<keyword evidence="1 4" id="KW-0489">Methyltransferase</keyword>
<dbReference type="Pfam" id="PF01596">
    <property type="entry name" value="Methyltransf_3"/>
    <property type="match status" value="1"/>
</dbReference>
<proteinExistence type="predicted"/>
<gene>
    <name evidence="4" type="ORF">SAMN04488112_10140</name>
</gene>
<dbReference type="AlphaFoldDB" id="A0A1G6HKP9"/>
<dbReference type="GO" id="GO:0008757">
    <property type="term" value="F:S-adenosylmethionine-dependent methyltransferase activity"/>
    <property type="evidence" value="ECO:0007669"/>
    <property type="project" value="TreeGrafter"/>
</dbReference>
<dbReference type="InterPro" id="IPR002935">
    <property type="entry name" value="SAM_O-MeTrfase"/>
</dbReference>
<dbReference type="PANTHER" id="PTHR10509:SF14">
    <property type="entry name" value="CAFFEOYL-COA O-METHYLTRANSFERASE 3-RELATED"/>
    <property type="match status" value="1"/>
</dbReference>
<accession>A0A1G6HKP9</accession>
<sequence length="210" mass="23579">MKREAYVRERFAQEDPVLQSIRDEHGQRGLPPIAVPPETGKILKMLVQISGARQVLEIGGLAGISAIWMARGLPSGGDLLSLEANPKHIAIAEENLRKAGLSDRVRYRLGEAGPIMDTLFEEGHRFDFFFIDADKENYPRYLEQAIRLSRPGAVITLDNLFFHDRIFDSDRQEASVEAIRETNRLLAKDDRLDSTILPVGDGLGVARLRF</sequence>
<keyword evidence="3" id="KW-0949">S-adenosyl-L-methionine</keyword>
<dbReference type="SUPFAM" id="SSF53335">
    <property type="entry name" value="S-adenosyl-L-methionine-dependent methyltransferases"/>
    <property type="match status" value="1"/>
</dbReference>
<evidence type="ECO:0000313" key="4">
    <source>
        <dbReference type="EMBL" id="SDB94830.1"/>
    </source>
</evidence>
<dbReference type="GO" id="GO:0008171">
    <property type="term" value="F:O-methyltransferase activity"/>
    <property type="evidence" value="ECO:0007669"/>
    <property type="project" value="InterPro"/>
</dbReference>
<keyword evidence="2 4" id="KW-0808">Transferase</keyword>
<dbReference type="Proteomes" id="UP000199387">
    <property type="component" value="Unassembled WGS sequence"/>
</dbReference>
<dbReference type="PANTHER" id="PTHR10509">
    <property type="entry name" value="O-METHYLTRANSFERASE-RELATED"/>
    <property type="match status" value="1"/>
</dbReference>
<evidence type="ECO:0000256" key="1">
    <source>
        <dbReference type="ARBA" id="ARBA00022603"/>
    </source>
</evidence>
<dbReference type="InterPro" id="IPR050362">
    <property type="entry name" value="Cation-dep_OMT"/>
</dbReference>
<dbReference type="PROSITE" id="PS51682">
    <property type="entry name" value="SAM_OMT_I"/>
    <property type="match status" value="1"/>
</dbReference>
<evidence type="ECO:0000256" key="2">
    <source>
        <dbReference type="ARBA" id="ARBA00022679"/>
    </source>
</evidence>
<evidence type="ECO:0000256" key="3">
    <source>
        <dbReference type="ARBA" id="ARBA00022691"/>
    </source>
</evidence>